<accession>A0A4R5DFX3</accession>
<evidence type="ECO:0000259" key="2">
    <source>
        <dbReference type="PROSITE" id="PS51352"/>
    </source>
</evidence>
<dbReference type="OrthoDB" id="1118217at2"/>
<dbReference type="InterPro" id="IPR000866">
    <property type="entry name" value="AhpC/TSA"/>
</dbReference>
<dbReference type="Pfam" id="PF00578">
    <property type="entry name" value="AhpC-TSA"/>
    <property type="match status" value="1"/>
</dbReference>
<protein>
    <submittedName>
        <fullName evidence="3">Redoxin domain-containing protein</fullName>
    </submittedName>
</protein>
<dbReference type="CDD" id="cd02966">
    <property type="entry name" value="TlpA_like_family"/>
    <property type="match status" value="1"/>
</dbReference>
<feature type="transmembrane region" description="Helical" evidence="1">
    <location>
        <begin position="12"/>
        <end position="31"/>
    </location>
</feature>
<keyword evidence="4" id="KW-1185">Reference proteome</keyword>
<gene>
    <name evidence="3" type="ORF">E0F88_30215</name>
</gene>
<keyword evidence="1" id="KW-0812">Transmembrane</keyword>
<evidence type="ECO:0000256" key="1">
    <source>
        <dbReference type="SAM" id="Phobius"/>
    </source>
</evidence>
<dbReference type="PROSITE" id="PS51352">
    <property type="entry name" value="THIOREDOXIN_2"/>
    <property type="match status" value="1"/>
</dbReference>
<dbReference type="InterPro" id="IPR036249">
    <property type="entry name" value="Thioredoxin-like_sf"/>
</dbReference>
<dbReference type="Gene3D" id="3.40.30.10">
    <property type="entry name" value="Glutaredoxin"/>
    <property type="match status" value="1"/>
</dbReference>
<dbReference type="InterPro" id="IPR013766">
    <property type="entry name" value="Thioredoxin_domain"/>
</dbReference>
<dbReference type="GO" id="GO:0016209">
    <property type="term" value="F:antioxidant activity"/>
    <property type="evidence" value="ECO:0007669"/>
    <property type="project" value="InterPro"/>
</dbReference>
<dbReference type="InterPro" id="IPR050553">
    <property type="entry name" value="Thioredoxin_ResA/DsbE_sf"/>
</dbReference>
<dbReference type="PANTHER" id="PTHR42852:SF17">
    <property type="entry name" value="THIOREDOXIN-LIKE PROTEIN HI_1115"/>
    <property type="match status" value="1"/>
</dbReference>
<dbReference type="EMBL" id="SMFL01000019">
    <property type="protein sequence ID" value="TDE09565.1"/>
    <property type="molecule type" value="Genomic_DNA"/>
</dbReference>
<dbReference type="GO" id="GO:0016491">
    <property type="term" value="F:oxidoreductase activity"/>
    <property type="evidence" value="ECO:0007669"/>
    <property type="project" value="InterPro"/>
</dbReference>
<keyword evidence="1" id="KW-0472">Membrane</keyword>
<comment type="caution">
    <text evidence="3">The sequence shown here is derived from an EMBL/GenBank/DDBJ whole genome shotgun (WGS) entry which is preliminary data.</text>
</comment>
<dbReference type="AlphaFoldDB" id="A0A4R5DFX3"/>
<dbReference type="Proteomes" id="UP000294850">
    <property type="component" value="Unassembled WGS sequence"/>
</dbReference>
<dbReference type="SUPFAM" id="SSF52833">
    <property type="entry name" value="Thioredoxin-like"/>
    <property type="match status" value="1"/>
</dbReference>
<proteinExistence type="predicted"/>
<dbReference type="RefSeq" id="WP_131962070.1">
    <property type="nucleotide sequence ID" value="NZ_SMFL01000019.1"/>
</dbReference>
<dbReference type="PANTHER" id="PTHR42852">
    <property type="entry name" value="THIOL:DISULFIDE INTERCHANGE PROTEIN DSBE"/>
    <property type="match status" value="1"/>
</dbReference>
<organism evidence="3 4">
    <name type="scientific">Dyadobacter psychrotolerans</name>
    <dbReference type="NCBI Taxonomy" id="2541721"/>
    <lineage>
        <taxon>Bacteria</taxon>
        <taxon>Pseudomonadati</taxon>
        <taxon>Bacteroidota</taxon>
        <taxon>Cytophagia</taxon>
        <taxon>Cytophagales</taxon>
        <taxon>Spirosomataceae</taxon>
        <taxon>Dyadobacter</taxon>
    </lineage>
</organism>
<evidence type="ECO:0000313" key="4">
    <source>
        <dbReference type="Proteomes" id="UP000294850"/>
    </source>
</evidence>
<feature type="domain" description="Thioredoxin" evidence="2">
    <location>
        <begin position="42"/>
        <end position="192"/>
    </location>
</feature>
<reference evidence="3 4" key="1">
    <citation type="submission" date="2019-03" db="EMBL/GenBank/DDBJ databases">
        <title>Dyadobacter AR-3-6 sp. nov., isolated from arctic soil.</title>
        <authorList>
            <person name="Chaudhary D.K."/>
        </authorList>
    </citation>
    <scope>NUCLEOTIDE SEQUENCE [LARGE SCALE GENOMIC DNA]</scope>
    <source>
        <strain evidence="3 4">AR-3-6</strain>
    </source>
</reference>
<evidence type="ECO:0000313" key="3">
    <source>
        <dbReference type="EMBL" id="TDE09565.1"/>
    </source>
</evidence>
<sequence>MNSRFCFPGKVLPYIFYLSIAYLLLSQWSTLRAQGIRSARSLQIGDTVPDVTIKRILNYKTTSAKISDFKGEVLILDFWATWCSPCVYMIPRMDSLQKQFKDQVQFLAVTSESEKKFSDFKLKYEKRYGRRIETPEVVSDTVLHNLFYRKTIPHYVWIDPSGVVKAVTEMDEITSGNIAAFISKNKVELKEKKDEKRIPYDKEKSLLVNGNGGDGSKLLYHSLLTAYTPGLTGGFSWKIDSLTGRRITVTNCGRLWLYRIAYAKPGSYFDESSVIIETKDRSALTTVLYGRDYLDWLINNNGFCYELIVPASFQKKTNMIMQQDLKNFFPEFSASVENRTKKCLVLKRTGGTASLPASAGGKTEVKVDRFGWKITNASLALLVDRVNQTQNPPLSIVDQTGYKNNVDLDLSAGISDLTSLNRELGGYGLTLVEDQITRPVLVITDRDSNH</sequence>
<keyword evidence="1" id="KW-1133">Transmembrane helix</keyword>
<name>A0A4R5DFX3_9BACT</name>